<dbReference type="InterPro" id="IPR050319">
    <property type="entry name" value="ABC_transp_ATP-bind"/>
</dbReference>
<dbReference type="InterPro" id="IPR003593">
    <property type="entry name" value="AAA+_ATPase"/>
</dbReference>
<dbReference type="CDD" id="cd03257">
    <property type="entry name" value="ABC_NikE_OppD_transporters"/>
    <property type="match status" value="2"/>
</dbReference>
<dbReference type="SUPFAM" id="SSF52540">
    <property type="entry name" value="P-loop containing nucleoside triphosphate hydrolases"/>
    <property type="match status" value="2"/>
</dbReference>
<dbReference type="InterPro" id="IPR003439">
    <property type="entry name" value="ABC_transporter-like_ATP-bd"/>
</dbReference>
<dbReference type="PANTHER" id="PTHR43776:SF8">
    <property type="entry name" value="ABC TRANSPORTER, ATP-BINDING PROTEIN"/>
    <property type="match status" value="1"/>
</dbReference>
<name>A0A7W3PHI6_9MICO</name>
<dbReference type="RefSeq" id="WP_146856956.1">
    <property type="nucleotide sequence ID" value="NZ_BAAAHR010000010.1"/>
</dbReference>
<dbReference type="AlphaFoldDB" id="A0A7W3PHI6"/>
<proteinExistence type="predicted"/>
<evidence type="ECO:0000313" key="7">
    <source>
        <dbReference type="EMBL" id="MBA8811901.1"/>
    </source>
</evidence>
<dbReference type="InterPro" id="IPR013563">
    <property type="entry name" value="Oligopep_ABC_C"/>
</dbReference>
<feature type="region of interest" description="Disordered" evidence="4">
    <location>
        <begin position="18"/>
        <end position="37"/>
    </location>
</feature>
<dbReference type="PANTHER" id="PTHR43776">
    <property type="entry name" value="TRANSPORT ATP-BINDING PROTEIN"/>
    <property type="match status" value="1"/>
</dbReference>
<dbReference type="EMBL" id="JACGWW010000001">
    <property type="protein sequence ID" value="MBA8811901.1"/>
    <property type="molecule type" value="Genomic_DNA"/>
</dbReference>
<dbReference type="EMBL" id="BJUV01000047">
    <property type="protein sequence ID" value="GEK84637.1"/>
    <property type="molecule type" value="Genomic_DNA"/>
</dbReference>
<evidence type="ECO:0000256" key="1">
    <source>
        <dbReference type="ARBA" id="ARBA00022448"/>
    </source>
</evidence>
<keyword evidence="3 7" id="KW-0067">ATP-binding</keyword>
<dbReference type="InterPro" id="IPR027417">
    <property type="entry name" value="P-loop_NTPase"/>
</dbReference>
<dbReference type="OrthoDB" id="4008250at2"/>
<protein>
    <submittedName>
        <fullName evidence="6">ABC transporter ATP-binding protein</fullName>
    </submittedName>
    <submittedName>
        <fullName evidence="7">Peptide/nickel transport system ATP-binding protein</fullName>
    </submittedName>
</protein>
<sequence length="561" mass="59246">MGAPPLVVDDLRIGYGPRRIGTSGGAGRGSSASPADGSDVVHGVSFVLERGRTLSLVGQSGSGKSTTAHAVAGLLPHNGQVTGGRVLVQGDDATAWSRRRWRDVRGSTIGFVPQDPLSSLDPLQRVGAQIAQSLRTHHVVPRAETAAAVVRLLERVGIRDAARRARAYPHELSGGQLQRVLIAIAIAAGPSILIADEPTSALDVTIQATILDLLGELQGDLGLSILFITHDLALARDRSDEIAVLDHGRLREIGPAVDVLERPQDPYTIGLLADAPALSPDRYVDRARRPIDRGDLVIEARELRKTFGAGRRPGRAGPGAGTALPALDGVSLSVARGSVHALVGESGSGKTTLARIVAGLEGFDSGAVDVIGRPLAAEPTPVAPDARRLQLVYQNPLAAVDPRWTARQIIEEPLVVHGIGDRAERRAAVARILDEVALPSSVLDRRPREVSGGQRQRIALARALVLAPEVLVLDEPTSALDVSVQAQVVDLLLEVQRVSALSYLFITHDLSLVRQIADDVTVLDAGRVVETGSVRDVFDRPTHERTRALLDAVPGVAAAAV</sequence>
<dbReference type="GO" id="GO:0005524">
    <property type="term" value="F:ATP binding"/>
    <property type="evidence" value="ECO:0007669"/>
    <property type="project" value="UniProtKB-KW"/>
</dbReference>
<feature type="domain" description="ABC transporter" evidence="5">
    <location>
        <begin position="6"/>
        <end position="272"/>
    </location>
</feature>
<dbReference type="InterPro" id="IPR017871">
    <property type="entry name" value="ABC_transporter-like_CS"/>
</dbReference>
<dbReference type="GO" id="GO:0055085">
    <property type="term" value="P:transmembrane transport"/>
    <property type="evidence" value="ECO:0007669"/>
    <property type="project" value="UniProtKB-ARBA"/>
</dbReference>
<reference evidence="7 9" key="2">
    <citation type="submission" date="2020-07" db="EMBL/GenBank/DDBJ databases">
        <title>Sequencing the genomes of 1000 actinobacteria strains.</title>
        <authorList>
            <person name="Klenk H.-P."/>
        </authorList>
    </citation>
    <scope>NUCLEOTIDE SEQUENCE [LARGE SCALE GENOMIC DNA]</scope>
    <source>
        <strain evidence="7 9">DSM 10309</strain>
    </source>
</reference>
<dbReference type="GO" id="GO:0016887">
    <property type="term" value="F:ATP hydrolysis activity"/>
    <property type="evidence" value="ECO:0007669"/>
    <property type="project" value="InterPro"/>
</dbReference>
<dbReference type="PROSITE" id="PS00211">
    <property type="entry name" value="ABC_TRANSPORTER_1"/>
    <property type="match status" value="2"/>
</dbReference>
<dbReference type="Proteomes" id="UP000321154">
    <property type="component" value="Unassembled WGS sequence"/>
</dbReference>
<evidence type="ECO:0000313" key="9">
    <source>
        <dbReference type="Proteomes" id="UP000522688"/>
    </source>
</evidence>
<organism evidence="7 9">
    <name type="scientific">Frigoribacterium faeni</name>
    <dbReference type="NCBI Taxonomy" id="145483"/>
    <lineage>
        <taxon>Bacteria</taxon>
        <taxon>Bacillati</taxon>
        <taxon>Actinomycetota</taxon>
        <taxon>Actinomycetes</taxon>
        <taxon>Micrococcales</taxon>
        <taxon>Microbacteriaceae</taxon>
        <taxon>Frigoribacterium</taxon>
    </lineage>
</organism>
<dbReference type="Pfam" id="PF00005">
    <property type="entry name" value="ABC_tran"/>
    <property type="match status" value="2"/>
</dbReference>
<dbReference type="SMART" id="SM00382">
    <property type="entry name" value="AAA"/>
    <property type="match status" value="2"/>
</dbReference>
<gene>
    <name evidence="7" type="ORF">FB463_000125</name>
    <name evidence="6" type="ORF">FFA01_29460</name>
</gene>
<evidence type="ECO:0000259" key="5">
    <source>
        <dbReference type="PROSITE" id="PS50893"/>
    </source>
</evidence>
<reference evidence="6 8" key="1">
    <citation type="submission" date="2019-07" db="EMBL/GenBank/DDBJ databases">
        <title>Whole genome shotgun sequence of Frigoribacterium faeni NBRC 103066.</title>
        <authorList>
            <person name="Hosoyama A."/>
            <person name="Uohara A."/>
            <person name="Ohji S."/>
            <person name="Ichikawa N."/>
        </authorList>
    </citation>
    <scope>NUCLEOTIDE SEQUENCE [LARGE SCALE GENOMIC DNA]</scope>
    <source>
        <strain evidence="6 8">NBRC 103066</strain>
    </source>
</reference>
<dbReference type="Pfam" id="PF08352">
    <property type="entry name" value="oligo_HPY"/>
    <property type="match status" value="2"/>
</dbReference>
<keyword evidence="8" id="KW-1185">Reference proteome</keyword>
<evidence type="ECO:0000256" key="3">
    <source>
        <dbReference type="ARBA" id="ARBA00022840"/>
    </source>
</evidence>
<dbReference type="PROSITE" id="PS50893">
    <property type="entry name" value="ABC_TRANSPORTER_2"/>
    <property type="match status" value="2"/>
</dbReference>
<keyword evidence="2" id="KW-0547">Nucleotide-binding</keyword>
<evidence type="ECO:0000313" key="6">
    <source>
        <dbReference type="EMBL" id="GEK84637.1"/>
    </source>
</evidence>
<keyword evidence="1" id="KW-0813">Transport</keyword>
<dbReference type="Proteomes" id="UP000522688">
    <property type="component" value="Unassembled WGS sequence"/>
</dbReference>
<dbReference type="NCBIfam" id="NF008453">
    <property type="entry name" value="PRK11308.1"/>
    <property type="match status" value="2"/>
</dbReference>
<dbReference type="GO" id="GO:0015833">
    <property type="term" value="P:peptide transport"/>
    <property type="evidence" value="ECO:0007669"/>
    <property type="project" value="InterPro"/>
</dbReference>
<evidence type="ECO:0000256" key="2">
    <source>
        <dbReference type="ARBA" id="ARBA00022741"/>
    </source>
</evidence>
<evidence type="ECO:0000256" key="4">
    <source>
        <dbReference type="SAM" id="MobiDB-lite"/>
    </source>
</evidence>
<evidence type="ECO:0000313" key="8">
    <source>
        <dbReference type="Proteomes" id="UP000321154"/>
    </source>
</evidence>
<comment type="caution">
    <text evidence="7">The sequence shown here is derived from an EMBL/GenBank/DDBJ whole genome shotgun (WGS) entry which is preliminary data.</text>
</comment>
<dbReference type="Gene3D" id="3.40.50.300">
    <property type="entry name" value="P-loop containing nucleotide triphosphate hydrolases"/>
    <property type="match status" value="2"/>
</dbReference>
<accession>A0A7W3PHI6</accession>
<feature type="domain" description="ABC transporter" evidence="5">
    <location>
        <begin position="298"/>
        <end position="550"/>
    </location>
</feature>